<reference evidence="2 3" key="1">
    <citation type="journal article" date="2015" name="Nature">
        <title>rRNA introns, odd ribosomes, and small enigmatic genomes across a large radiation of phyla.</title>
        <authorList>
            <person name="Brown C.T."/>
            <person name="Hug L.A."/>
            <person name="Thomas B.C."/>
            <person name="Sharon I."/>
            <person name="Castelle C.J."/>
            <person name="Singh A."/>
            <person name="Wilkins M.J."/>
            <person name="Williams K.H."/>
            <person name="Banfield J.F."/>
        </authorList>
    </citation>
    <scope>NUCLEOTIDE SEQUENCE [LARGE SCALE GENOMIC DNA]</scope>
</reference>
<dbReference type="EMBL" id="LBVU01000003">
    <property type="protein sequence ID" value="KKQ92222.1"/>
    <property type="molecule type" value="Genomic_DNA"/>
</dbReference>
<dbReference type="Proteomes" id="UP000034774">
    <property type="component" value="Unassembled WGS sequence"/>
</dbReference>
<comment type="caution">
    <text evidence="2">The sequence shown here is derived from an EMBL/GenBank/DDBJ whole genome shotgun (WGS) entry which is preliminary data.</text>
</comment>
<gene>
    <name evidence="2" type="ORF">UT17_C0003G0245</name>
</gene>
<dbReference type="InterPro" id="IPR043718">
    <property type="entry name" value="DUF5659"/>
</dbReference>
<dbReference type="Pfam" id="PF18903">
    <property type="entry name" value="DUF5659"/>
    <property type="match status" value="1"/>
</dbReference>
<accession>A0A0G0LMF5</accession>
<evidence type="ECO:0000313" key="3">
    <source>
        <dbReference type="Proteomes" id="UP000034774"/>
    </source>
</evidence>
<protein>
    <recommendedName>
        <fullName evidence="1">DUF5659 domain-containing protein</fullName>
    </recommendedName>
</protein>
<name>A0A0G0LMF5_9BACT</name>
<dbReference type="AlphaFoldDB" id="A0A0G0LMF5"/>
<evidence type="ECO:0000259" key="1">
    <source>
        <dbReference type="Pfam" id="PF18903"/>
    </source>
</evidence>
<sequence length="83" mass="9779">MEKQTELFKTSDIKSSAYLLTEGISIVKIIKSDPQKVHFCFPNTPEVKNLLQRYWTNRASANPRLLFDNFDYLKGLIHRDYEI</sequence>
<feature type="domain" description="DUF5659" evidence="1">
    <location>
        <begin position="6"/>
        <end position="62"/>
    </location>
</feature>
<organism evidence="2 3">
    <name type="scientific">Candidatus Woesebacteria bacterium GW2011_GWB1_39_10</name>
    <dbReference type="NCBI Taxonomy" id="1618572"/>
    <lineage>
        <taxon>Bacteria</taxon>
        <taxon>Candidatus Woeseibacteriota</taxon>
    </lineage>
</organism>
<dbReference type="STRING" id="1618572.UT17_C0003G0245"/>
<proteinExistence type="predicted"/>
<evidence type="ECO:0000313" key="2">
    <source>
        <dbReference type="EMBL" id="KKQ92222.1"/>
    </source>
</evidence>